<proteinExistence type="predicted"/>
<keyword evidence="2" id="KW-1185">Reference proteome</keyword>
<dbReference type="Proteomes" id="UP000231134">
    <property type="component" value="Unassembled WGS sequence"/>
</dbReference>
<dbReference type="EMBL" id="PGEX01000001">
    <property type="protein sequence ID" value="PJJ42123.1"/>
    <property type="molecule type" value="Genomic_DNA"/>
</dbReference>
<gene>
    <name evidence="1" type="ORF">BGX16_2140</name>
</gene>
<dbReference type="AlphaFoldDB" id="A0A2M9A925"/>
<protein>
    <submittedName>
        <fullName evidence="1">Uncharacterized protein</fullName>
    </submittedName>
</protein>
<dbReference type="RefSeq" id="WP_277352370.1">
    <property type="nucleotide sequence ID" value="NZ_PGEX01000001.1"/>
</dbReference>
<evidence type="ECO:0000313" key="2">
    <source>
        <dbReference type="Proteomes" id="UP000231134"/>
    </source>
</evidence>
<reference evidence="1 2" key="1">
    <citation type="submission" date="2017-11" db="EMBL/GenBank/DDBJ databases">
        <title>Animal gut microbial communities from fecal samples from Wisconsin, USA.</title>
        <authorList>
            <person name="Neumann A."/>
        </authorList>
    </citation>
    <scope>NUCLEOTIDE SEQUENCE [LARGE SCALE GENOMIC DNA]</scope>
    <source>
        <strain evidence="1 2">UWS3</strain>
    </source>
</reference>
<accession>A0A2M9A925</accession>
<organism evidence="1 2">
    <name type="scientific">Hallerella succinigenes</name>
    <dbReference type="NCBI Taxonomy" id="1896222"/>
    <lineage>
        <taxon>Bacteria</taxon>
        <taxon>Pseudomonadati</taxon>
        <taxon>Fibrobacterota</taxon>
        <taxon>Fibrobacteria</taxon>
        <taxon>Fibrobacterales</taxon>
        <taxon>Fibrobacteraceae</taxon>
        <taxon>Hallerella</taxon>
    </lineage>
</organism>
<name>A0A2M9A925_9BACT</name>
<comment type="caution">
    <text evidence="1">The sequence shown here is derived from an EMBL/GenBank/DDBJ whole genome shotgun (WGS) entry which is preliminary data.</text>
</comment>
<evidence type="ECO:0000313" key="1">
    <source>
        <dbReference type="EMBL" id="PJJ42123.1"/>
    </source>
</evidence>
<sequence>MFFRFTVFYHAKTGLDIIRKYVEDMKEKDVLVLPRKNAASG</sequence>